<organism evidence="2 3">
    <name type="scientific">Datura stramonium</name>
    <name type="common">Jimsonweed</name>
    <name type="synonym">Common thornapple</name>
    <dbReference type="NCBI Taxonomy" id="4076"/>
    <lineage>
        <taxon>Eukaryota</taxon>
        <taxon>Viridiplantae</taxon>
        <taxon>Streptophyta</taxon>
        <taxon>Embryophyta</taxon>
        <taxon>Tracheophyta</taxon>
        <taxon>Spermatophyta</taxon>
        <taxon>Magnoliopsida</taxon>
        <taxon>eudicotyledons</taxon>
        <taxon>Gunneridae</taxon>
        <taxon>Pentapetalae</taxon>
        <taxon>asterids</taxon>
        <taxon>lamiids</taxon>
        <taxon>Solanales</taxon>
        <taxon>Solanaceae</taxon>
        <taxon>Solanoideae</taxon>
        <taxon>Datureae</taxon>
        <taxon>Datura</taxon>
    </lineage>
</organism>
<protein>
    <submittedName>
        <fullName evidence="2">Uncharacterized protein</fullName>
    </submittedName>
</protein>
<dbReference type="Proteomes" id="UP000823775">
    <property type="component" value="Unassembled WGS sequence"/>
</dbReference>
<evidence type="ECO:0000313" key="3">
    <source>
        <dbReference type="Proteomes" id="UP000823775"/>
    </source>
</evidence>
<feature type="region of interest" description="Disordered" evidence="1">
    <location>
        <begin position="80"/>
        <end position="106"/>
    </location>
</feature>
<evidence type="ECO:0000313" key="2">
    <source>
        <dbReference type="EMBL" id="MCD7464125.1"/>
    </source>
</evidence>
<name>A0ABS8SZJ2_DATST</name>
<comment type="caution">
    <text evidence="2">The sequence shown here is derived from an EMBL/GenBank/DDBJ whole genome shotgun (WGS) entry which is preliminary data.</text>
</comment>
<reference evidence="2 3" key="1">
    <citation type="journal article" date="2021" name="BMC Genomics">
        <title>Datura genome reveals duplications of psychoactive alkaloid biosynthetic genes and high mutation rate following tissue culture.</title>
        <authorList>
            <person name="Rajewski A."/>
            <person name="Carter-House D."/>
            <person name="Stajich J."/>
            <person name="Litt A."/>
        </authorList>
    </citation>
    <scope>NUCLEOTIDE SEQUENCE [LARGE SCALE GENOMIC DNA]</scope>
    <source>
        <strain evidence="2">AR-01</strain>
    </source>
</reference>
<keyword evidence="3" id="KW-1185">Reference proteome</keyword>
<evidence type="ECO:0000256" key="1">
    <source>
        <dbReference type="SAM" id="MobiDB-lite"/>
    </source>
</evidence>
<sequence length="106" mass="12104">MSHEIYKIFGVSMLSLTSLRLQIVDKSIKKPGFPFLATSRALTDSKEYEIKFQVNNDMVTFAAGKGFEMPKDYKNILEIDDPKFNTNSGDHNQKVEPSTQNQKENK</sequence>
<gene>
    <name evidence="2" type="ORF">HAX54_052169</name>
</gene>
<dbReference type="EMBL" id="JACEIK010000942">
    <property type="protein sequence ID" value="MCD7464125.1"/>
    <property type="molecule type" value="Genomic_DNA"/>
</dbReference>
<proteinExistence type="predicted"/>
<feature type="compositionally biased region" description="Polar residues" evidence="1">
    <location>
        <begin position="84"/>
        <end position="106"/>
    </location>
</feature>
<accession>A0ABS8SZJ2</accession>